<comment type="caution">
    <text evidence="2">The sequence shown here is derived from an EMBL/GenBank/DDBJ whole genome shotgun (WGS) entry which is preliminary data.</text>
</comment>
<protein>
    <submittedName>
        <fullName evidence="2">ATP-binding protein</fullName>
    </submittedName>
</protein>
<keyword evidence="2" id="KW-0547">Nucleotide-binding</keyword>
<dbReference type="InterPro" id="IPR027417">
    <property type="entry name" value="P-loop_NTPase"/>
</dbReference>
<dbReference type="Pfam" id="PF01695">
    <property type="entry name" value="IstB_IS21"/>
    <property type="match status" value="1"/>
</dbReference>
<evidence type="ECO:0000313" key="3">
    <source>
        <dbReference type="Proteomes" id="UP000823401"/>
    </source>
</evidence>
<dbReference type="EMBL" id="JACCEL010000059">
    <property type="protein sequence ID" value="MBG9979345.1"/>
    <property type="molecule type" value="Genomic_DNA"/>
</dbReference>
<evidence type="ECO:0000313" key="2">
    <source>
        <dbReference type="EMBL" id="MBG9979345.1"/>
    </source>
</evidence>
<organism evidence="2 3">
    <name type="scientific">Ruoffia tabacinasalis</name>
    <dbReference type="NCBI Taxonomy" id="87458"/>
    <lineage>
        <taxon>Bacteria</taxon>
        <taxon>Bacillati</taxon>
        <taxon>Bacillota</taxon>
        <taxon>Bacilli</taxon>
        <taxon>Lactobacillales</taxon>
        <taxon>Aerococcaceae</taxon>
        <taxon>Ruoffia</taxon>
    </lineage>
</organism>
<evidence type="ECO:0000259" key="1">
    <source>
        <dbReference type="Pfam" id="PF01695"/>
    </source>
</evidence>
<sequence length="113" mass="12820">MYDLLTEMVQADLEDKLTNYLKKIAKLDVLVIDDFLLTPTTQDEQKYLMEIFELRSRDRSLIISSQMETGEWHKKLGGGAIADAILDRAVSNSYHLYISGDSLRMKTGSATTD</sequence>
<dbReference type="Gene3D" id="3.40.50.300">
    <property type="entry name" value="P-loop containing nucleotide triphosphate hydrolases"/>
    <property type="match status" value="1"/>
</dbReference>
<dbReference type="Proteomes" id="UP000823401">
    <property type="component" value="Unassembled WGS sequence"/>
</dbReference>
<reference evidence="2 3" key="1">
    <citation type="submission" date="2020-07" db="EMBL/GenBank/DDBJ databases">
        <title>Facklamia lactis sp. nov., isolated from raw milk.</title>
        <authorList>
            <person name="Doll E.V."/>
            <person name="Huptas C."/>
            <person name="Staib L."/>
            <person name="Wenning M."/>
            <person name="Scherer S."/>
        </authorList>
    </citation>
    <scope>NUCLEOTIDE SEQUENCE [LARGE SCALE GENOMIC DNA]</scope>
    <source>
        <strain evidence="2 3">DSM 104272</strain>
    </source>
</reference>
<dbReference type="InterPro" id="IPR002611">
    <property type="entry name" value="IstB_ATP-bd"/>
</dbReference>
<keyword evidence="3" id="KW-1185">Reference proteome</keyword>
<feature type="domain" description="IstB-like ATP-binding" evidence="1">
    <location>
        <begin position="3"/>
        <end position="109"/>
    </location>
</feature>
<dbReference type="GO" id="GO:0005524">
    <property type="term" value="F:ATP binding"/>
    <property type="evidence" value="ECO:0007669"/>
    <property type="project" value="UniProtKB-KW"/>
</dbReference>
<gene>
    <name evidence="2" type="ORF">HYQ42_11395</name>
</gene>
<proteinExistence type="predicted"/>
<name>A0ABS0LP07_9LACT</name>
<accession>A0ABS0LP07</accession>
<keyword evidence="2" id="KW-0067">ATP-binding</keyword>